<proteinExistence type="predicted"/>
<comment type="caution">
    <text evidence="2">The sequence shown here is derived from an EMBL/GenBank/DDBJ whole genome shotgun (WGS) entry which is preliminary data.</text>
</comment>
<keyword evidence="1" id="KW-0732">Signal</keyword>
<reference evidence="3" key="1">
    <citation type="journal article" date="2019" name="Syst. Appl. Microbiol.">
        <title>Flavobacterium circumlabens sp. nov. and Flavobacterium cupreum sp. nov., two psychrotrophic species isolated from Antarctic environmental samples.</title>
        <authorList>
            <person name="Kralova S."/>
            <person name="Busse H.-J."/>
            <person name="Svec P."/>
            <person name="Maslanova I."/>
            <person name="Stankova E."/>
            <person name="Bartak M."/>
            <person name="Sedlacek I."/>
        </authorList>
    </citation>
    <scope>NUCLEOTIDE SEQUENCE [LARGE SCALE GENOMIC DNA]</scope>
    <source>
        <strain evidence="3">CCM 8825</strain>
    </source>
</reference>
<sequence>MKKYLLTCAAILIAFTACKQNDTLTKSGESELNETTLPNTVPEENAKTAIADCKEAESLVFEAETFASYTEDRMRGKGVVSFTLEINDRLTILNEDDTTFGEMVLNEDMNYFTLTMPKKVVARKVVPNADFAAFDFDSENVNADKDYLFIYINKEKRKVKKTDLKFTFSTWEDYIKKQTLQLKDCNLLTDTQGKPNPKSKGVAFRVTEITGDEVKIKSVKDCSGEESSFRDMQGKVKLKSADVLLVDFAVCN</sequence>
<dbReference type="AlphaFoldDB" id="A0A434ACT9"/>
<evidence type="ECO:0008006" key="4">
    <source>
        <dbReference type="Google" id="ProtNLM"/>
    </source>
</evidence>
<evidence type="ECO:0000256" key="1">
    <source>
        <dbReference type="SAM" id="SignalP"/>
    </source>
</evidence>
<evidence type="ECO:0000313" key="2">
    <source>
        <dbReference type="EMBL" id="RUT72190.1"/>
    </source>
</evidence>
<dbReference type="RefSeq" id="WP_127336485.1">
    <property type="nucleotide sequence ID" value="NZ_QWDM01000001.1"/>
</dbReference>
<keyword evidence="3" id="KW-1185">Reference proteome</keyword>
<dbReference type="EMBL" id="QWDM01000001">
    <property type="protein sequence ID" value="RUT72190.1"/>
    <property type="molecule type" value="Genomic_DNA"/>
</dbReference>
<feature type="signal peptide" evidence="1">
    <location>
        <begin position="1"/>
        <end position="19"/>
    </location>
</feature>
<dbReference type="Proteomes" id="UP000288102">
    <property type="component" value="Unassembled WGS sequence"/>
</dbReference>
<organism evidence="2 3">
    <name type="scientific">Flavobacterium cupreum</name>
    <dbReference type="NCBI Taxonomy" id="2133766"/>
    <lineage>
        <taxon>Bacteria</taxon>
        <taxon>Pseudomonadati</taxon>
        <taxon>Bacteroidota</taxon>
        <taxon>Flavobacteriia</taxon>
        <taxon>Flavobacteriales</taxon>
        <taxon>Flavobacteriaceae</taxon>
        <taxon>Flavobacterium</taxon>
    </lineage>
</organism>
<feature type="chain" id="PRO_5019313147" description="Lipoprotein" evidence="1">
    <location>
        <begin position="20"/>
        <end position="252"/>
    </location>
</feature>
<gene>
    <name evidence="2" type="ORF">D0817_00805</name>
</gene>
<dbReference type="PROSITE" id="PS51257">
    <property type="entry name" value="PROKAR_LIPOPROTEIN"/>
    <property type="match status" value="1"/>
</dbReference>
<evidence type="ECO:0000313" key="3">
    <source>
        <dbReference type="Proteomes" id="UP000288102"/>
    </source>
</evidence>
<accession>A0A434ACT9</accession>
<dbReference type="OrthoDB" id="1240157at2"/>
<name>A0A434ACT9_9FLAO</name>
<protein>
    <recommendedName>
        <fullName evidence="4">Lipoprotein</fullName>
    </recommendedName>
</protein>